<dbReference type="AlphaFoldDB" id="A0A6G6GLN5"/>
<reference evidence="1 2" key="1">
    <citation type="submission" date="2020-02" db="EMBL/GenBank/DDBJ databases">
        <title>Complete genome sequence of Flavobacteriaceae bacterium.</title>
        <authorList>
            <person name="Kim S.-J."/>
            <person name="Kim Y.-S."/>
            <person name="Kim K.-H."/>
        </authorList>
    </citation>
    <scope>NUCLEOTIDE SEQUENCE [LARGE SCALE GENOMIC DNA]</scope>
    <source>
        <strain evidence="1 2">RR4-40</strain>
    </source>
</reference>
<dbReference type="Proteomes" id="UP000505306">
    <property type="component" value="Chromosome"/>
</dbReference>
<dbReference type="InterPro" id="IPR014721">
    <property type="entry name" value="Ribsml_uS5_D2-typ_fold_subgr"/>
</dbReference>
<keyword evidence="1" id="KW-0808">Transferase</keyword>
<dbReference type="InterPro" id="IPR047765">
    <property type="entry name" value="GHMP_GYDIA-like"/>
</dbReference>
<dbReference type="Gene3D" id="3.30.230.10">
    <property type="match status" value="1"/>
</dbReference>
<proteinExistence type="predicted"/>
<dbReference type="EMBL" id="CP049057">
    <property type="protein sequence ID" value="QIE59400.1"/>
    <property type="molecule type" value="Genomic_DNA"/>
</dbReference>
<dbReference type="SUPFAM" id="SSF54211">
    <property type="entry name" value="Ribosomal protein S5 domain 2-like"/>
    <property type="match status" value="1"/>
</dbReference>
<evidence type="ECO:0000313" key="1">
    <source>
        <dbReference type="EMBL" id="QIE59400.1"/>
    </source>
</evidence>
<gene>
    <name evidence="1" type="ORF">G5B37_07420</name>
</gene>
<evidence type="ECO:0000313" key="2">
    <source>
        <dbReference type="Proteomes" id="UP000505306"/>
    </source>
</evidence>
<dbReference type="KEGG" id="mgel:G5B37_07420"/>
<dbReference type="RefSeq" id="WP_164679415.1">
    <property type="nucleotide sequence ID" value="NZ_CP049057.1"/>
</dbReference>
<dbReference type="InterPro" id="IPR020568">
    <property type="entry name" value="Ribosomal_Su5_D2-typ_SF"/>
</dbReference>
<keyword evidence="1" id="KW-0418">Kinase</keyword>
<dbReference type="NCBIfam" id="NF040656">
    <property type="entry name" value="GHMP_GYDIA"/>
    <property type="match status" value="1"/>
</dbReference>
<protein>
    <submittedName>
        <fullName evidence="1">GHMP kinase</fullName>
    </submittedName>
</protein>
<name>A0A6G6GLN5_9FLAO</name>
<keyword evidence="2" id="KW-1185">Reference proteome</keyword>
<dbReference type="GO" id="GO:0016301">
    <property type="term" value="F:kinase activity"/>
    <property type="evidence" value="ECO:0007669"/>
    <property type="project" value="UniProtKB-KW"/>
</dbReference>
<organism evidence="1 2">
    <name type="scientific">Rasiella rasia</name>
    <dbReference type="NCBI Taxonomy" id="2744027"/>
    <lineage>
        <taxon>Bacteria</taxon>
        <taxon>Pseudomonadati</taxon>
        <taxon>Bacteroidota</taxon>
        <taxon>Flavobacteriia</taxon>
        <taxon>Flavobacteriales</taxon>
        <taxon>Flavobacteriaceae</taxon>
        <taxon>Rasiella</taxon>
    </lineage>
</organism>
<accession>A0A6G6GLN5</accession>
<sequence>MKQTFYSNGKLLLTGEYVVLDGAIALALPTKKGQLLEVSPVNQSGICWKSFTSENVCWFETVLDMNVSLPQDADKTTATLYNILYTAKKMNPKFLSEATGYLVETHLQFPQSWGLGSSSTLINSIAQWARVDAFQLLQQSFGGSGYDIAAAQHDFAIFYSLQDGIPKVKKVSLPWDFTESLFFVHLNKKQDSKEGIKRYQNATVSLQQHNKISDLTQKFLLCYTLQDFENLIGAHERIISEIIGLPTVKSSLFSDYDGAIKSLGAWGGDFILATGTKDAMTYFKEKGYHTCIPYAEMIL</sequence>